<evidence type="ECO:0000313" key="2">
    <source>
        <dbReference type="Proteomes" id="UP000240708"/>
    </source>
</evidence>
<organism evidence="1 2">
    <name type="scientific">Cecembia rubra</name>
    <dbReference type="NCBI Taxonomy" id="1485585"/>
    <lineage>
        <taxon>Bacteria</taxon>
        <taxon>Pseudomonadati</taxon>
        <taxon>Bacteroidota</taxon>
        <taxon>Cytophagia</taxon>
        <taxon>Cytophagales</taxon>
        <taxon>Cyclobacteriaceae</taxon>
        <taxon>Cecembia</taxon>
    </lineage>
</organism>
<dbReference type="Proteomes" id="UP000240708">
    <property type="component" value="Unassembled WGS sequence"/>
</dbReference>
<accession>A0A2P8E6D3</accession>
<protein>
    <submittedName>
        <fullName evidence="1">Uncharacterized protein</fullName>
    </submittedName>
</protein>
<proteinExistence type="predicted"/>
<comment type="caution">
    <text evidence="1">The sequence shown here is derived from an EMBL/GenBank/DDBJ whole genome shotgun (WGS) entry which is preliminary data.</text>
</comment>
<name>A0A2P8E6D3_9BACT</name>
<evidence type="ECO:0000313" key="1">
    <source>
        <dbReference type="EMBL" id="PSL05030.1"/>
    </source>
</evidence>
<sequence>MEDEQLEDNIVISGPILNSKFSKTGFSISATVVEEEDRRDVSRHYQLLKT</sequence>
<gene>
    <name evidence="1" type="ORF">CLV48_104205</name>
</gene>
<keyword evidence="2" id="KW-1185">Reference proteome</keyword>
<reference evidence="1 2" key="1">
    <citation type="submission" date="2018-03" db="EMBL/GenBank/DDBJ databases">
        <title>Genomic Encyclopedia of Archaeal and Bacterial Type Strains, Phase II (KMG-II): from individual species to whole genera.</title>
        <authorList>
            <person name="Goeker M."/>
        </authorList>
    </citation>
    <scope>NUCLEOTIDE SEQUENCE [LARGE SCALE GENOMIC DNA]</scope>
    <source>
        <strain evidence="1 2">DSM 28057</strain>
    </source>
</reference>
<dbReference type="EMBL" id="PYGF01000004">
    <property type="protein sequence ID" value="PSL05030.1"/>
    <property type="molecule type" value="Genomic_DNA"/>
</dbReference>
<dbReference type="AlphaFoldDB" id="A0A2P8E6D3"/>